<organism evidence="4 5">
    <name type="scientific">Ascosphaera apis ARSEF 7405</name>
    <dbReference type="NCBI Taxonomy" id="392613"/>
    <lineage>
        <taxon>Eukaryota</taxon>
        <taxon>Fungi</taxon>
        <taxon>Dikarya</taxon>
        <taxon>Ascomycota</taxon>
        <taxon>Pezizomycotina</taxon>
        <taxon>Eurotiomycetes</taxon>
        <taxon>Eurotiomycetidae</taxon>
        <taxon>Onygenales</taxon>
        <taxon>Ascosphaeraceae</taxon>
        <taxon>Ascosphaera</taxon>
    </lineage>
</organism>
<dbReference type="GO" id="GO:0016020">
    <property type="term" value="C:membrane"/>
    <property type="evidence" value="ECO:0007669"/>
    <property type="project" value="TreeGrafter"/>
</dbReference>
<evidence type="ECO:0000313" key="5">
    <source>
        <dbReference type="Proteomes" id="UP000242877"/>
    </source>
</evidence>
<dbReference type="VEuPathDB" id="FungiDB:AAP_01910"/>
<dbReference type="GO" id="GO:0048193">
    <property type="term" value="P:Golgi vesicle transport"/>
    <property type="evidence" value="ECO:0007669"/>
    <property type="project" value="TreeGrafter"/>
</dbReference>
<dbReference type="GO" id="GO:0006869">
    <property type="term" value="P:lipid transport"/>
    <property type="evidence" value="ECO:0007669"/>
    <property type="project" value="UniProtKB-UniRule"/>
</dbReference>
<feature type="compositionally biased region" description="Low complexity" evidence="3">
    <location>
        <begin position="31"/>
        <end position="45"/>
    </location>
</feature>
<dbReference type="Pfam" id="PF08700">
    <property type="entry name" value="VPS51_Exo84_N"/>
    <property type="match status" value="1"/>
</dbReference>
<dbReference type="OrthoDB" id="203678at2759"/>
<comment type="similarity">
    <text evidence="1 2">Belongs to the VPS51 family.</text>
</comment>
<comment type="caution">
    <text evidence="4">The sequence shown here is derived from an EMBL/GenBank/DDBJ whole genome shotgun (WGS) entry which is preliminary data.</text>
</comment>
<comment type="function">
    <text evidence="2">Acts as component of the GARP complex that is involved in retrograde transport from early and late endosomes to the trans-Golgi network (TGN).</text>
</comment>
<dbReference type="EMBL" id="AZGZ01000006">
    <property type="protein sequence ID" value="KZZ94610.1"/>
    <property type="molecule type" value="Genomic_DNA"/>
</dbReference>
<dbReference type="GO" id="GO:1990745">
    <property type="term" value="C:EARP complex"/>
    <property type="evidence" value="ECO:0007669"/>
    <property type="project" value="TreeGrafter"/>
</dbReference>
<evidence type="ECO:0000256" key="1">
    <source>
        <dbReference type="ARBA" id="ARBA00006080"/>
    </source>
</evidence>
<feature type="region of interest" description="Disordered" evidence="3">
    <location>
        <begin position="1"/>
        <end position="51"/>
    </location>
</feature>
<evidence type="ECO:0000256" key="3">
    <source>
        <dbReference type="SAM" id="MobiDB-lite"/>
    </source>
</evidence>
<dbReference type="GO" id="GO:0005829">
    <property type="term" value="C:cytosol"/>
    <property type="evidence" value="ECO:0007669"/>
    <property type="project" value="GOC"/>
</dbReference>
<keyword evidence="2" id="KW-0445">Lipid transport</keyword>
<dbReference type="PANTHER" id="PTHR15954">
    <property type="entry name" value="VACUOLAR PROTEIN SORTING-ASSOCIATED PROTEIN 51 HOMOLOG"/>
    <property type="match status" value="1"/>
</dbReference>
<dbReference type="InterPro" id="IPR014812">
    <property type="entry name" value="Vps51"/>
</dbReference>
<accession>A0A166P621</accession>
<feature type="compositionally biased region" description="Basic and acidic residues" evidence="3">
    <location>
        <begin position="191"/>
        <end position="201"/>
    </location>
</feature>
<dbReference type="Proteomes" id="UP000242877">
    <property type="component" value="Unassembled WGS sequence"/>
</dbReference>
<comment type="subunit">
    <text evidence="2">Component of the Golgi-associated retrograde protein (GARP) complex.</text>
</comment>
<dbReference type="GO" id="GO:0042147">
    <property type="term" value="P:retrograde transport, endosome to Golgi"/>
    <property type="evidence" value="ECO:0007669"/>
    <property type="project" value="UniProtKB-UniRule"/>
</dbReference>
<evidence type="ECO:0000256" key="2">
    <source>
        <dbReference type="RuleBase" id="RU368010"/>
    </source>
</evidence>
<gene>
    <name evidence="4" type="ORF">AAP_01910</name>
</gene>
<comment type="subcellular location">
    <subcellularLocation>
        <location evidence="2">Golgi apparatus</location>
        <location evidence="2">trans-Golgi network</location>
    </subcellularLocation>
</comment>
<feature type="region of interest" description="Disordered" evidence="3">
    <location>
        <begin position="180"/>
        <end position="201"/>
    </location>
</feature>
<protein>
    <recommendedName>
        <fullName evidence="2">Vacuolar protein sorting-associated protein 51 homolog</fullName>
    </recommendedName>
</protein>
<dbReference type="GO" id="GO:0007030">
    <property type="term" value="P:Golgi organization"/>
    <property type="evidence" value="ECO:0007669"/>
    <property type="project" value="UniProtKB-UniRule"/>
</dbReference>
<dbReference type="GO" id="GO:0000938">
    <property type="term" value="C:GARP complex"/>
    <property type="evidence" value="ECO:0007669"/>
    <property type="project" value="UniProtKB-UniRule"/>
</dbReference>
<dbReference type="PANTHER" id="PTHR15954:SF4">
    <property type="entry name" value="VACUOLAR PROTEIN SORTING-ASSOCIATED PROTEIN 51 HOMOLOG"/>
    <property type="match status" value="1"/>
</dbReference>
<keyword evidence="2" id="KW-0813">Transport</keyword>
<name>A0A166P621_9EURO</name>
<dbReference type="GO" id="GO:0015031">
    <property type="term" value="P:protein transport"/>
    <property type="evidence" value="ECO:0007669"/>
    <property type="project" value="UniProtKB-UniRule"/>
</dbReference>
<dbReference type="GO" id="GO:0032456">
    <property type="term" value="P:endocytic recycling"/>
    <property type="evidence" value="ECO:0007669"/>
    <property type="project" value="TreeGrafter"/>
</dbReference>
<sequence>MSTISSPRQSMTSVRSPTPGSLPRPSSDVLRATSPSASTRTASPSVAPRRNRVALRDYYNLQATRIPSSQIDKPISTRPSDVSAPTDLDNPDFDAEAYVAHLLATSSLSTIIKAESSLITDVRTLDGERKALVYDNYSKLIKAVETIGKMRSNQPTTVTSTLGPAIDYVTETAMNLIQEKNGAASSPPSEKQGDDVSRQRETVRWVLSTPARLEGLKTAGKQQEAEDDWKEIQPLLEKWKGVKGVEELKAQCEDVMHRSEAVAEPTSKESE</sequence>
<feature type="compositionally biased region" description="Polar residues" evidence="3">
    <location>
        <begin position="1"/>
        <end position="19"/>
    </location>
</feature>
<proteinExistence type="inferred from homology"/>
<reference evidence="4 5" key="1">
    <citation type="journal article" date="2016" name="Genome Biol. Evol.">
        <title>Divergent and convergent evolution of fungal pathogenicity.</title>
        <authorList>
            <person name="Shang Y."/>
            <person name="Xiao G."/>
            <person name="Zheng P."/>
            <person name="Cen K."/>
            <person name="Zhan S."/>
            <person name="Wang C."/>
        </authorList>
    </citation>
    <scope>NUCLEOTIDE SEQUENCE [LARGE SCALE GENOMIC DNA]</scope>
    <source>
        <strain evidence="4 5">ARSEF 7405</strain>
    </source>
</reference>
<keyword evidence="2" id="KW-0333">Golgi apparatus</keyword>
<keyword evidence="2" id="KW-0653">Protein transport</keyword>
<dbReference type="AlphaFoldDB" id="A0A166P621"/>
<keyword evidence="5" id="KW-1185">Reference proteome</keyword>
<evidence type="ECO:0000313" key="4">
    <source>
        <dbReference type="EMBL" id="KZZ94610.1"/>
    </source>
</evidence>